<sequence length="383" mass="41054">MASTLPDSMQAQQLEAYKRPYKFQSVPLPIPTSPHDLLIKVDAASYCHTDYVLACSQMPGLPKSFPHIGCHEFAGTVVSHYPSPSPEARAFIVGARIGVPGRSFHACGACFECLNERRVNDLFAQDNAGYSVNCVRAENNGLGRDGGFAEYAVVDARQVAPIPDNMSAVETAPLMCAGVTIYAALKRCGLDKGDRVGIMGAGGGLGHLGLQYGVKMGYKVLGVEAADAPLTLARDIAGKLDPGPYIVDARTEKANDLVKQLGSQDGKKTVGEMGLDAVIILPESQAAFDYGMTLLKSHGTCVVVSFPEKGFHIDSRDVVFRDIKIIGSLVGSNKVLREMLEFSAQYGVRAVLSSFPLARLNELVEEYHRSKGGKLVVDMTLAD</sequence>
<dbReference type="FunFam" id="3.40.50.720:FF:000039">
    <property type="entry name" value="Alcohol dehydrogenase AdhP"/>
    <property type="match status" value="1"/>
</dbReference>
<organism evidence="9 10">
    <name type="scientific">Stemphylium lycopersici</name>
    <name type="common">Tomato gray leaf spot disease fungus</name>
    <name type="synonym">Thyrospora lycopersici</name>
    <dbReference type="NCBI Taxonomy" id="183478"/>
    <lineage>
        <taxon>Eukaryota</taxon>
        <taxon>Fungi</taxon>
        <taxon>Dikarya</taxon>
        <taxon>Ascomycota</taxon>
        <taxon>Pezizomycotina</taxon>
        <taxon>Dothideomycetes</taxon>
        <taxon>Pleosporomycetidae</taxon>
        <taxon>Pleosporales</taxon>
        <taxon>Pleosporineae</taxon>
        <taxon>Pleosporaceae</taxon>
        <taxon>Stemphylium</taxon>
    </lineage>
</organism>
<dbReference type="InterPro" id="IPR011032">
    <property type="entry name" value="GroES-like_sf"/>
</dbReference>
<accession>A0A364N9H9</accession>
<dbReference type="Pfam" id="PF08240">
    <property type="entry name" value="ADH_N"/>
    <property type="match status" value="1"/>
</dbReference>
<comment type="caution">
    <text evidence="9">The sequence shown here is derived from an EMBL/GenBank/DDBJ whole genome shotgun (WGS) entry which is preliminary data.</text>
</comment>
<dbReference type="InterPro" id="IPR013154">
    <property type="entry name" value="ADH-like_N"/>
</dbReference>
<gene>
    <name evidence="9" type="ORF">DDE83_002656</name>
</gene>
<dbReference type="PANTHER" id="PTHR42940">
    <property type="entry name" value="ALCOHOL DEHYDROGENASE 1-RELATED"/>
    <property type="match status" value="1"/>
</dbReference>
<keyword evidence="5 9" id="KW-0560">Oxidoreductase</keyword>
<keyword evidence="10" id="KW-1185">Reference proteome</keyword>
<dbReference type="Pfam" id="PF00107">
    <property type="entry name" value="ADH_zinc_N"/>
    <property type="match status" value="1"/>
</dbReference>
<evidence type="ECO:0000256" key="5">
    <source>
        <dbReference type="ARBA" id="ARBA00023002"/>
    </source>
</evidence>
<keyword evidence="3" id="KW-0479">Metal-binding</keyword>
<evidence type="ECO:0000256" key="2">
    <source>
        <dbReference type="ARBA" id="ARBA00008072"/>
    </source>
</evidence>
<evidence type="ECO:0000256" key="3">
    <source>
        <dbReference type="ARBA" id="ARBA00022723"/>
    </source>
</evidence>
<evidence type="ECO:0000256" key="4">
    <source>
        <dbReference type="ARBA" id="ARBA00022833"/>
    </source>
</evidence>
<dbReference type="GO" id="GO:0046872">
    <property type="term" value="F:metal ion binding"/>
    <property type="evidence" value="ECO:0007669"/>
    <property type="project" value="UniProtKB-KW"/>
</dbReference>
<evidence type="ECO:0000256" key="6">
    <source>
        <dbReference type="ARBA" id="ARBA00023027"/>
    </source>
</evidence>
<dbReference type="InterPro" id="IPR036291">
    <property type="entry name" value="NAD(P)-bd_dom_sf"/>
</dbReference>
<evidence type="ECO:0000259" key="7">
    <source>
        <dbReference type="Pfam" id="PF00107"/>
    </source>
</evidence>
<dbReference type="PANTHER" id="PTHR42940:SF8">
    <property type="entry name" value="VACUOLAR PROTEIN SORTING-ASSOCIATED PROTEIN 11"/>
    <property type="match status" value="1"/>
</dbReference>
<dbReference type="InterPro" id="IPR013149">
    <property type="entry name" value="ADH-like_C"/>
</dbReference>
<dbReference type="EC" id="1.1.1.1" evidence="9"/>
<dbReference type="Gene3D" id="3.40.50.720">
    <property type="entry name" value="NAD(P)-binding Rossmann-like Domain"/>
    <property type="match status" value="1"/>
</dbReference>
<dbReference type="Gene3D" id="3.90.180.10">
    <property type="entry name" value="Medium-chain alcohol dehydrogenases, catalytic domain"/>
    <property type="match status" value="1"/>
</dbReference>
<evidence type="ECO:0000313" key="9">
    <source>
        <dbReference type="EMBL" id="RAR13926.1"/>
    </source>
</evidence>
<dbReference type="SUPFAM" id="SSF50129">
    <property type="entry name" value="GroES-like"/>
    <property type="match status" value="1"/>
</dbReference>
<dbReference type="STRING" id="183478.A0A364N9H9"/>
<reference evidence="10" key="1">
    <citation type="submission" date="2018-05" db="EMBL/GenBank/DDBJ databases">
        <title>Draft genome sequence of Stemphylium lycopersici strain CIDEFI 213.</title>
        <authorList>
            <person name="Medina R."/>
            <person name="Franco M.E.E."/>
            <person name="Lucentini C.G."/>
            <person name="Saparrat M.C.N."/>
            <person name="Balatti P.A."/>
        </authorList>
    </citation>
    <scope>NUCLEOTIDE SEQUENCE [LARGE SCALE GENOMIC DNA]</scope>
    <source>
        <strain evidence="10">CIDEFI 213</strain>
    </source>
</reference>
<protein>
    <submittedName>
        <fullName evidence="9">Alcohol dehydrogenase-like protein</fullName>
        <ecNumber evidence="9">1.1.1.1</ecNumber>
    </submittedName>
</protein>
<dbReference type="GO" id="GO:0004022">
    <property type="term" value="F:alcohol dehydrogenase (NAD+) activity"/>
    <property type="evidence" value="ECO:0007669"/>
    <property type="project" value="UniProtKB-EC"/>
</dbReference>
<evidence type="ECO:0000313" key="10">
    <source>
        <dbReference type="Proteomes" id="UP000249619"/>
    </source>
</evidence>
<dbReference type="EMBL" id="QGDH01000028">
    <property type="protein sequence ID" value="RAR13926.1"/>
    <property type="molecule type" value="Genomic_DNA"/>
</dbReference>
<proteinExistence type="inferred from homology"/>
<feature type="domain" description="Alcohol dehydrogenase-like C-terminal" evidence="7">
    <location>
        <begin position="204"/>
        <end position="344"/>
    </location>
</feature>
<evidence type="ECO:0000256" key="1">
    <source>
        <dbReference type="ARBA" id="ARBA00001947"/>
    </source>
</evidence>
<evidence type="ECO:0000259" key="8">
    <source>
        <dbReference type="Pfam" id="PF08240"/>
    </source>
</evidence>
<name>A0A364N9H9_STELY</name>
<comment type="similarity">
    <text evidence="2">Belongs to the zinc-containing alcohol dehydrogenase family.</text>
</comment>
<dbReference type="AlphaFoldDB" id="A0A364N9H9"/>
<keyword evidence="4" id="KW-0862">Zinc</keyword>
<dbReference type="Proteomes" id="UP000249619">
    <property type="component" value="Unassembled WGS sequence"/>
</dbReference>
<keyword evidence="6" id="KW-0520">NAD</keyword>
<dbReference type="GO" id="GO:0005737">
    <property type="term" value="C:cytoplasm"/>
    <property type="evidence" value="ECO:0007669"/>
    <property type="project" value="TreeGrafter"/>
</dbReference>
<feature type="domain" description="Alcohol dehydrogenase-like N-terminal" evidence="8">
    <location>
        <begin position="34"/>
        <end position="164"/>
    </location>
</feature>
<dbReference type="SUPFAM" id="SSF51735">
    <property type="entry name" value="NAD(P)-binding Rossmann-fold domains"/>
    <property type="match status" value="1"/>
</dbReference>
<comment type="cofactor">
    <cofactor evidence="1">
        <name>Zn(2+)</name>
        <dbReference type="ChEBI" id="CHEBI:29105"/>
    </cofactor>
</comment>